<dbReference type="STRING" id="388467.A19Y_1036"/>
<dbReference type="GeneID" id="77287271"/>
<feature type="compositionally biased region" description="Basic and acidic residues" evidence="1">
    <location>
        <begin position="27"/>
        <end position="40"/>
    </location>
</feature>
<dbReference type="EMBL" id="CM002803">
    <property type="protein sequence ID" value="KEI66153.1"/>
    <property type="molecule type" value="Genomic_DNA"/>
</dbReference>
<keyword evidence="3" id="KW-1185">Reference proteome</keyword>
<name>A0A073CEQ2_PLAA1</name>
<gene>
    <name evidence="2" type="ORF">A19Y_1036</name>
</gene>
<proteinExistence type="predicted"/>
<evidence type="ECO:0000313" key="2">
    <source>
        <dbReference type="EMBL" id="KEI66153.1"/>
    </source>
</evidence>
<dbReference type="eggNOG" id="ENOG5031U0R">
    <property type="taxonomic scope" value="Bacteria"/>
</dbReference>
<dbReference type="RefSeq" id="WP_026786364.1">
    <property type="nucleotide sequence ID" value="NZ_CM002803.1"/>
</dbReference>
<dbReference type="Proteomes" id="UP000027395">
    <property type="component" value="Chromosome"/>
</dbReference>
<organism evidence="2 3">
    <name type="scientific">Planktothrix agardhii (strain NIVA-CYA 126/8)</name>
    <dbReference type="NCBI Taxonomy" id="388467"/>
    <lineage>
        <taxon>Bacteria</taxon>
        <taxon>Bacillati</taxon>
        <taxon>Cyanobacteriota</taxon>
        <taxon>Cyanophyceae</taxon>
        <taxon>Oscillatoriophycideae</taxon>
        <taxon>Oscillatoriales</taxon>
        <taxon>Microcoleaceae</taxon>
        <taxon>Planktothrix</taxon>
    </lineage>
</organism>
<dbReference type="HOGENOM" id="CLU_1642171_0_0_3"/>
<reference evidence="2 3" key="1">
    <citation type="journal article" date="2014" name="Appl. Environ. Microbiol.">
        <title>Elucidation of insertion elements encoded on plasmids and in vitro construction of shuttle vectors from the toxic cyanobacterium Planktothrix.</title>
        <authorList>
            <person name="Christiansen G."/>
            <person name="Goesmann A."/>
            <person name="Kurmayer R."/>
        </authorList>
    </citation>
    <scope>NUCLEOTIDE SEQUENCE [LARGE SCALE GENOMIC DNA]</scope>
    <source>
        <strain evidence="2 3">NIVA-CYA 126/8</strain>
    </source>
</reference>
<feature type="compositionally biased region" description="Polar residues" evidence="1">
    <location>
        <begin position="1"/>
        <end position="10"/>
    </location>
</feature>
<evidence type="ECO:0000313" key="3">
    <source>
        <dbReference type="Proteomes" id="UP000027395"/>
    </source>
</evidence>
<accession>A0A073CEQ2</accession>
<sequence length="161" mass="17581">MTVSSSTPKRGSTRKRTGGTANSNQDNKTEADQIKVDLVENKPTTDMNQETKLDIVDKPAKKGSEANTASTQIQVGAMTTFMNRPIEHSHLEISGMLSPRRPIFKANSASNVAFIHLEDTVGALANRPIEVSHLQITSMIMNRPIASNDIDDPMTLMGFLD</sequence>
<dbReference type="AlphaFoldDB" id="A0A073CEQ2"/>
<evidence type="ECO:0000256" key="1">
    <source>
        <dbReference type="SAM" id="MobiDB-lite"/>
    </source>
</evidence>
<feature type="region of interest" description="Disordered" evidence="1">
    <location>
        <begin position="1"/>
        <end position="40"/>
    </location>
</feature>
<protein>
    <submittedName>
        <fullName evidence="2">Uncharacterized protein</fullName>
    </submittedName>
</protein>
<dbReference type="PATRIC" id="fig|388467.6.peg.983"/>